<evidence type="ECO:0000313" key="2">
    <source>
        <dbReference type="EMBL" id="CAI9590157.1"/>
    </source>
</evidence>
<sequence length="57" mass="6577">MWGDQRVNSMLFVFYYVDKLLCIALLCSLFVLTGDWSVLFTYKPLPCQLHQQSLSSG</sequence>
<dbReference type="Proteomes" id="UP001162483">
    <property type="component" value="Unassembled WGS sequence"/>
</dbReference>
<gene>
    <name evidence="2" type="ORF">SPARVUS_LOCUS11008968</name>
</gene>
<proteinExistence type="predicted"/>
<feature type="transmembrane region" description="Helical" evidence="1">
    <location>
        <begin position="12"/>
        <end position="32"/>
    </location>
</feature>
<accession>A0ABN9EZG7</accession>
<keyword evidence="1" id="KW-0812">Transmembrane</keyword>
<reference evidence="2" key="1">
    <citation type="submission" date="2023-05" db="EMBL/GenBank/DDBJ databases">
        <authorList>
            <person name="Stuckert A."/>
        </authorList>
    </citation>
    <scope>NUCLEOTIDE SEQUENCE</scope>
</reference>
<evidence type="ECO:0000256" key="1">
    <source>
        <dbReference type="SAM" id="Phobius"/>
    </source>
</evidence>
<dbReference type="EMBL" id="CATNWA010016132">
    <property type="protein sequence ID" value="CAI9590157.1"/>
    <property type="molecule type" value="Genomic_DNA"/>
</dbReference>
<organism evidence="2 3">
    <name type="scientific">Staurois parvus</name>
    <dbReference type="NCBI Taxonomy" id="386267"/>
    <lineage>
        <taxon>Eukaryota</taxon>
        <taxon>Metazoa</taxon>
        <taxon>Chordata</taxon>
        <taxon>Craniata</taxon>
        <taxon>Vertebrata</taxon>
        <taxon>Euteleostomi</taxon>
        <taxon>Amphibia</taxon>
        <taxon>Batrachia</taxon>
        <taxon>Anura</taxon>
        <taxon>Neobatrachia</taxon>
        <taxon>Ranoidea</taxon>
        <taxon>Ranidae</taxon>
        <taxon>Staurois</taxon>
    </lineage>
</organism>
<name>A0ABN9EZG7_9NEOB</name>
<keyword evidence="3" id="KW-1185">Reference proteome</keyword>
<protein>
    <submittedName>
        <fullName evidence="2">Uncharacterized protein</fullName>
    </submittedName>
</protein>
<evidence type="ECO:0000313" key="3">
    <source>
        <dbReference type="Proteomes" id="UP001162483"/>
    </source>
</evidence>
<keyword evidence="1" id="KW-1133">Transmembrane helix</keyword>
<keyword evidence="1" id="KW-0472">Membrane</keyword>
<comment type="caution">
    <text evidence="2">The sequence shown here is derived from an EMBL/GenBank/DDBJ whole genome shotgun (WGS) entry which is preliminary data.</text>
</comment>